<dbReference type="EMBL" id="CASHSV030000716">
    <property type="protein sequence ID" value="CAJ2672650.1"/>
    <property type="molecule type" value="Genomic_DNA"/>
</dbReference>
<gene>
    <name evidence="1" type="ORF">MILVUS5_LOCUS36258</name>
</gene>
<evidence type="ECO:0000313" key="1">
    <source>
        <dbReference type="EMBL" id="CAJ2672650.1"/>
    </source>
</evidence>
<keyword evidence="2" id="KW-1185">Reference proteome</keyword>
<name>A0ACB0LVX0_TRIPR</name>
<accession>A0ACB0LVX0</accession>
<sequence length="92" mass="10639">MKHQILLLFSLLILSSFFASARLLVPQKGSKHCEKELKIIGNTIAQSSAEMKEDMEELMGLEECYGNEEECSRRRMIAEAHLDYIYTQHHKP</sequence>
<organism evidence="1 2">
    <name type="scientific">Trifolium pratense</name>
    <name type="common">Red clover</name>
    <dbReference type="NCBI Taxonomy" id="57577"/>
    <lineage>
        <taxon>Eukaryota</taxon>
        <taxon>Viridiplantae</taxon>
        <taxon>Streptophyta</taxon>
        <taxon>Embryophyta</taxon>
        <taxon>Tracheophyta</taxon>
        <taxon>Spermatophyta</taxon>
        <taxon>Magnoliopsida</taxon>
        <taxon>eudicotyledons</taxon>
        <taxon>Gunneridae</taxon>
        <taxon>Pentapetalae</taxon>
        <taxon>rosids</taxon>
        <taxon>fabids</taxon>
        <taxon>Fabales</taxon>
        <taxon>Fabaceae</taxon>
        <taxon>Papilionoideae</taxon>
        <taxon>50 kb inversion clade</taxon>
        <taxon>NPAAA clade</taxon>
        <taxon>Hologalegina</taxon>
        <taxon>IRL clade</taxon>
        <taxon>Trifolieae</taxon>
        <taxon>Trifolium</taxon>
    </lineage>
</organism>
<dbReference type="Proteomes" id="UP001177021">
    <property type="component" value="Unassembled WGS sequence"/>
</dbReference>
<proteinExistence type="predicted"/>
<protein>
    <submittedName>
        <fullName evidence="1">Uncharacterized protein</fullName>
    </submittedName>
</protein>
<reference evidence="1" key="1">
    <citation type="submission" date="2023-10" db="EMBL/GenBank/DDBJ databases">
        <authorList>
            <person name="Rodriguez Cubillos JULIANA M."/>
            <person name="De Vega J."/>
        </authorList>
    </citation>
    <scope>NUCLEOTIDE SEQUENCE</scope>
</reference>
<comment type="caution">
    <text evidence="1">The sequence shown here is derived from an EMBL/GenBank/DDBJ whole genome shotgun (WGS) entry which is preliminary data.</text>
</comment>
<evidence type="ECO:0000313" key="2">
    <source>
        <dbReference type="Proteomes" id="UP001177021"/>
    </source>
</evidence>